<dbReference type="PIRSF" id="PIRSF001060">
    <property type="entry name" value="Endochitinase"/>
    <property type="match status" value="1"/>
</dbReference>
<dbReference type="GO" id="GO:0008843">
    <property type="term" value="F:endochitinase activity"/>
    <property type="evidence" value="ECO:0007669"/>
    <property type="project" value="UniProtKB-EC"/>
</dbReference>
<protein>
    <recommendedName>
        <fullName evidence="2">chitinase</fullName>
        <ecNumber evidence="2">3.2.1.14</ecNumber>
    </recommendedName>
</protein>
<dbReference type="PANTHER" id="PTHR22595:SF171">
    <property type="entry name" value="BASIC ENDOCHITINASE B"/>
    <property type="match status" value="1"/>
</dbReference>
<evidence type="ECO:0000256" key="11">
    <source>
        <dbReference type="SAM" id="SignalP"/>
    </source>
</evidence>
<evidence type="ECO:0000256" key="9">
    <source>
        <dbReference type="PIRSR" id="PIRSR001060-1"/>
    </source>
</evidence>
<dbReference type="InterPro" id="IPR023346">
    <property type="entry name" value="Lysozyme-like_dom_sf"/>
</dbReference>
<evidence type="ECO:0000256" key="10">
    <source>
        <dbReference type="PIRSR" id="PIRSR001060-2"/>
    </source>
</evidence>
<comment type="catalytic activity">
    <reaction evidence="1">
        <text>Random endo-hydrolysis of N-acetyl-beta-D-glucosaminide (1-&gt;4)-beta-linkages in chitin and chitodextrins.</text>
        <dbReference type="EC" id="3.2.1.14"/>
    </reaction>
</comment>
<evidence type="ECO:0000313" key="14">
    <source>
        <dbReference type="EMBL" id="CAD1835205.1"/>
    </source>
</evidence>
<dbReference type="CDD" id="cd00325">
    <property type="entry name" value="chitinase_GH19"/>
    <property type="match status" value="1"/>
</dbReference>
<feature type="active site" description="Proton donor" evidence="9">
    <location>
        <position position="91"/>
    </location>
</feature>
<name>A0A6V7PWT4_ANACO</name>
<evidence type="ECO:0000256" key="2">
    <source>
        <dbReference type="ARBA" id="ARBA00012729"/>
    </source>
</evidence>
<sequence length="261" mass="28397">MGTLIVSFLSLTLLLCYATNVGGQSVSSIITQSLFNQMLKHRNDAACPAKGFYTYDAFVQAANSFRGFGTTGDLVTRKRELAAFFGQTSHETTGRPRLIRGWASAPDGPYAWGYCLKEERAKTDPPYYGRGPIQLTHKYNYDLAGKAIGKDLVNNPNLIATDPVVSFKTAIWFWMTPQGQKPSCHDVITGRWKPSAADSAAGRAPGYGVTTNIINGGLECGKGFSTNEAKDRVGFYQKYCDILGVSYGANVGCLNQKPYGN</sequence>
<dbReference type="GO" id="GO:0000272">
    <property type="term" value="P:polysaccharide catabolic process"/>
    <property type="evidence" value="ECO:0007669"/>
    <property type="project" value="UniProtKB-KW"/>
</dbReference>
<feature type="disulfide bond" evidence="10">
    <location>
        <begin position="47"/>
        <end position="115"/>
    </location>
</feature>
<keyword evidence="5 10" id="KW-1015">Disulfide bond</keyword>
<dbReference type="PROSITE" id="PS00773">
    <property type="entry name" value="CHITINASE_19_1"/>
    <property type="match status" value="1"/>
</dbReference>
<evidence type="ECO:0000259" key="12">
    <source>
        <dbReference type="PROSITE" id="PS00773"/>
    </source>
</evidence>
<dbReference type="Pfam" id="PF00182">
    <property type="entry name" value="Glyco_hydro_19"/>
    <property type="match status" value="1"/>
</dbReference>
<evidence type="ECO:0000256" key="5">
    <source>
        <dbReference type="ARBA" id="ARBA00023157"/>
    </source>
</evidence>
<feature type="signal peptide" evidence="11">
    <location>
        <begin position="1"/>
        <end position="23"/>
    </location>
</feature>
<evidence type="ECO:0000256" key="1">
    <source>
        <dbReference type="ARBA" id="ARBA00000822"/>
    </source>
</evidence>
<keyword evidence="6" id="KW-0119">Carbohydrate metabolism</keyword>
<evidence type="ECO:0000259" key="13">
    <source>
        <dbReference type="PROSITE" id="PS00774"/>
    </source>
</evidence>
<accession>A0A6V7PWT4</accession>
<feature type="domain" description="Glycoside hydrolase family 19 catalytic" evidence="13">
    <location>
        <begin position="165"/>
        <end position="175"/>
    </location>
</feature>
<feature type="domain" description="Glycoside hydrolase family 19 catalytic" evidence="12">
    <location>
        <begin position="47"/>
        <end position="69"/>
    </location>
</feature>
<dbReference type="Gene3D" id="3.30.20.10">
    <property type="entry name" value="Endochitinase, domain 2"/>
    <property type="match status" value="1"/>
</dbReference>
<dbReference type="InterPro" id="IPR000726">
    <property type="entry name" value="Glyco_hydro_19_cat"/>
</dbReference>
<evidence type="ECO:0000256" key="3">
    <source>
        <dbReference type="ARBA" id="ARBA00022729"/>
    </source>
</evidence>
<dbReference type="AlphaFoldDB" id="A0A6V7PWT4"/>
<proteinExistence type="predicted"/>
<dbReference type="PROSITE" id="PS00774">
    <property type="entry name" value="CHITINASE_19_2"/>
    <property type="match status" value="1"/>
</dbReference>
<dbReference type="GO" id="GO:0050832">
    <property type="term" value="P:defense response to fungus"/>
    <property type="evidence" value="ECO:0007669"/>
    <property type="project" value="TreeGrafter"/>
</dbReference>
<evidence type="ECO:0000256" key="7">
    <source>
        <dbReference type="ARBA" id="ARBA00023295"/>
    </source>
</evidence>
<dbReference type="EC" id="3.2.1.14" evidence="2"/>
<keyword evidence="3 11" id="KW-0732">Signal</keyword>
<evidence type="ECO:0000256" key="4">
    <source>
        <dbReference type="ARBA" id="ARBA00022801"/>
    </source>
</evidence>
<reference evidence="14" key="1">
    <citation type="submission" date="2020-07" db="EMBL/GenBank/DDBJ databases">
        <authorList>
            <person name="Lin J."/>
        </authorList>
    </citation>
    <scope>NUCLEOTIDE SEQUENCE</scope>
</reference>
<dbReference type="GO" id="GO:0006032">
    <property type="term" value="P:chitin catabolic process"/>
    <property type="evidence" value="ECO:0007669"/>
    <property type="project" value="InterPro"/>
</dbReference>
<dbReference type="EMBL" id="LR862153">
    <property type="protein sequence ID" value="CAD1835205.1"/>
    <property type="molecule type" value="Genomic_DNA"/>
</dbReference>
<feature type="chain" id="PRO_5027767839" description="chitinase" evidence="11">
    <location>
        <begin position="24"/>
        <end position="261"/>
    </location>
</feature>
<keyword evidence="7" id="KW-0326">Glycosidase</keyword>
<dbReference type="InterPro" id="IPR016283">
    <property type="entry name" value="Glyco_hydro_19"/>
</dbReference>
<gene>
    <name evidence="14" type="ORF">CB5_LOCUS18416</name>
</gene>
<evidence type="ECO:0000256" key="8">
    <source>
        <dbReference type="ARBA" id="ARBA00023326"/>
    </source>
</evidence>
<evidence type="ECO:0000256" key="6">
    <source>
        <dbReference type="ARBA" id="ARBA00023277"/>
    </source>
</evidence>
<dbReference type="Gene3D" id="1.10.530.10">
    <property type="match status" value="1"/>
</dbReference>
<dbReference type="PANTHER" id="PTHR22595">
    <property type="entry name" value="CHITINASE-RELATED"/>
    <property type="match status" value="1"/>
</dbReference>
<dbReference type="FunFam" id="3.30.20.10:FF:000002">
    <property type="entry name" value="Acidic endochitinase pcht28"/>
    <property type="match status" value="1"/>
</dbReference>
<dbReference type="SUPFAM" id="SSF53955">
    <property type="entry name" value="Lysozyme-like"/>
    <property type="match status" value="1"/>
</dbReference>
<keyword evidence="4" id="KW-0378">Hydrolase</keyword>
<organism evidence="14">
    <name type="scientific">Ananas comosus var. bracteatus</name>
    <name type="common">red pineapple</name>
    <dbReference type="NCBI Taxonomy" id="296719"/>
    <lineage>
        <taxon>Eukaryota</taxon>
        <taxon>Viridiplantae</taxon>
        <taxon>Streptophyta</taxon>
        <taxon>Embryophyta</taxon>
        <taxon>Tracheophyta</taxon>
        <taxon>Spermatophyta</taxon>
        <taxon>Magnoliopsida</taxon>
        <taxon>Liliopsida</taxon>
        <taxon>Poales</taxon>
        <taxon>Bromeliaceae</taxon>
        <taxon>Bromelioideae</taxon>
        <taxon>Ananas</taxon>
    </lineage>
</organism>
<keyword evidence="8" id="KW-0624">Polysaccharide degradation</keyword>
<dbReference type="GO" id="GO:0016998">
    <property type="term" value="P:cell wall macromolecule catabolic process"/>
    <property type="evidence" value="ECO:0007669"/>
    <property type="project" value="InterPro"/>
</dbReference>
<feature type="disulfide bond" evidence="10">
    <location>
        <begin position="220"/>
        <end position="253"/>
    </location>
</feature>